<reference evidence="3 4" key="1">
    <citation type="submission" date="2019-02" db="EMBL/GenBank/DDBJ databases">
        <title>Draft Genome Sequences of Six Type Strains of the Genus Massilia.</title>
        <authorList>
            <person name="Miess H."/>
            <person name="Frediansyhah A."/>
            <person name="Gross H."/>
        </authorList>
    </citation>
    <scope>NUCLEOTIDE SEQUENCE [LARGE SCALE GENOMIC DNA]</scope>
    <source>
        <strain evidence="3 4">DSM 17473</strain>
    </source>
</reference>
<evidence type="ECO:0000313" key="3">
    <source>
        <dbReference type="EMBL" id="QBE66300.1"/>
    </source>
</evidence>
<dbReference type="Proteomes" id="UP000290637">
    <property type="component" value="Chromosome"/>
</dbReference>
<dbReference type="OrthoDB" id="8702033at2"/>
<proteinExistence type="predicted"/>
<feature type="compositionally biased region" description="Basic and acidic residues" evidence="1">
    <location>
        <begin position="161"/>
        <end position="173"/>
    </location>
</feature>
<feature type="region of interest" description="Disordered" evidence="1">
    <location>
        <begin position="149"/>
        <end position="174"/>
    </location>
</feature>
<feature type="chain" id="PRO_5020464375" description="DUF3015 domain-containing protein" evidence="2">
    <location>
        <begin position="22"/>
        <end position="189"/>
    </location>
</feature>
<evidence type="ECO:0000256" key="2">
    <source>
        <dbReference type="SAM" id="SignalP"/>
    </source>
</evidence>
<dbReference type="KEGG" id="plue:EWM63_27720"/>
<keyword evidence="4" id="KW-1185">Reference proteome</keyword>
<dbReference type="AlphaFoldDB" id="A0A4P6L3Z2"/>
<evidence type="ECO:0000313" key="4">
    <source>
        <dbReference type="Proteomes" id="UP000290637"/>
    </source>
</evidence>
<dbReference type="EMBL" id="CP035913">
    <property type="protein sequence ID" value="QBE66300.1"/>
    <property type="molecule type" value="Genomic_DNA"/>
</dbReference>
<feature type="signal peptide" evidence="2">
    <location>
        <begin position="1"/>
        <end position="21"/>
    </location>
</feature>
<gene>
    <name evidence="3" type="ORF">EWM63_27720</name>
</gene>
<dbReference type="RefSeq" id="WP_130189408.1">
    <property type="nucleotide sequence ID" value="NZ_CP035913.1"/>
</dbReference>
<evidence type="ECO:0000256" key="1">
    <source>
        <dbReference type="SAM" id="MobiDB-lite"/>
    </source>
</evidence>
<accession>A0A4P6L3Z2</accession>
<name>A0A4P6L3Z2_9BURK</name>
<evidence type="ECO:0008006" key="5">
    <source>
        <dbReference type="Google" id="ProtNLM"/>
    </source>
</evidence>
<sequence length="189" mass="20234">MTTSFLALAAASVLISTNVHAVSLAGRPTDDSVCDLTPMTNYRLSQKVFVPAGSSGVPEIYTRLALQFITSQCKNGQILLLHSDLGNSEDEQTFRAVTDELCSAAEVSRAATETVEYPHSFQVRCRLIKIQDAKQRLAAAERSKPLELMIKEGAPPNGHADSSEKPAGKEECGGKITFGSLLGLGGHCR</sequence>
<keyword evidence="2" id="KW-0732">Signal</keyword>
<protein>
    <recommendedName>
        <fullName evidence="5">DUF3015 domain-containing protein</fullName>
    </recommendedName>
</protein>
<organism evidence="3 4">
    <name type="scientific">Pseudoduganella lutea</name>
    <dbReference type="NCBI Taxonomy" id="321985"/>
    <lineage>
        <taxon>Bacteria</taxon>
        <taxon>Pseudomonadati</taxon>
        <taxon>Pseudomonadota</taxon>
        <taxon>Betaproteobacteria</taxon>
        <taxon>Burkholderiales</taxon>
        <taxon>Oxalobacteraceae</taxon>
        <taxon>Telluria group</taxon>
        <taxon>Pseudoduganella</taxon>
    </lineage>
</organism>